<dbReference type="Proteomes" id="UP000030748">
    <property type="component" value="Unassembled WGS sequence"/>
</dbReference>
<dbReference type="OrthoDB" id="694709at2759"/>
<proteinExistence type="predicted"/>
<gene>
    <name evidence="1" type="ORF">MIMGU_mgv1a009082mg</name>
</gene>
<dbReference type="EMBL" id="KI630634">
    <property type="protein sequence ID" value="EYU35102.1"/>
    <property type="molecule type" value="Genomic_DNA"/>
</dbReference>
<dbReference type="eggNOG" id="ENOG502QPVM">
    <property type="taxonomic scope" value="Eukaryota"/>
</dbReference>
<accession>A0A022R619</accession>
<organism evidence="1 2">
    <name type="scientific">Erythranthe guttata</name>
    <name type="common">Yellow monkey flower</name>
    <name type="synonym">Mimulus guttatus</name>
    <dbReference type="NCBI Taxonomy" id="4155"/>
    <lineage>
        <taxon>Eukaryota</taxon>
        <taxon>Viridiplantae</taxon>
        <taxon>Streptophyta</taxon>
        <taxon>Embryophyta</taxon>
        <taxon>Tracheophyta</taxon>
        <taxon>Spermatophyta</taxon>
        <taxon>Magnoliopsida</taxon>
        <taxon>eudicotyledons</taxon>
        <taxon>Gunneridae</taxon>
        <taxon>Pentapetalae</taxon>
        <taxon>asterids</taxon>
        <taxon>lamiids</taxon>
        <taxon>Lamiales</taxon>
        <taxon>Phrymaceae</taxon>
        <taxon>Erythranthe</taxon>
    </lineage>
</organism>
<evidence type="ECO:0000313" key="1">
    <source>
        <dbReference type="EMBL" id="EYU35103.1"/>
    </source>
</evidence>
<reference evidence="1 2" key="1">
    <citation type="journal article" date="2013" name="Proc. Natl. Acad. Sci. U.S.A.">
        <title>Fine-scale variation in meiotic recombination in Mimulus inferred from population shotgun sequencing.</title>
        <authorList>
            <person name="Hellsten U."/>
            <person name="Wright K.M."/>
            <person name="Jenkins J."/>
            <person name="Shu S."/>
            <person name="Yuan Y."/>
            <person name="Wessler S.R."/>
            <person name="Schmutz J."/>
            <person name="Willis J.H."/>
            <person name="Rokhsar D.S."/>
        </authorList>
    </citation>
    <scope>NUCLEOTIDE SEQUENCE [LARGE SCALE GENOMIC DNA]</scope>
    <source>
        <strain evidence="2">cv. DUN x IM62</strain>
    </source>
</reference>
<dbReference type="InterPro" id="IPR004320">
    <property type="entry name" value="BPS1_pln"/>
</dbReference>
<dbReference type="GO" id="GO:0016020">
    <property type="term" value="C:membrane"/>
    <property type="evidence" value="ECO:0007669"/>
    <property type="project" value="UniProtKB-SubCell"/>
</dbReference>
<keyword evidence="2" id="KW-1185">Reference proteome</keyword>
<dbReference type="AlphaFoldDB" id="A0A022R619"/>
<dbReference type="KEGG" id="egt:105960562"/>
<protein>
    <submittedName>
        <fullName evidence="1">Uncharacterized protein</fullName>
    </submittedName>
</protein>
<name>A0A022R619_ERYGU</name>
<dbReference type="EMBL" id="KI630634">
    <property type="protein sequence ID" value="EYU35103.1"/>
    <property type="molecule type" value="Genomic_DNA"/>
</dbReference>
<dbReference type="STRING" id="4155.A0A022R619"/>
<evidence type="ECO:0000313" key="2">
    <source>
        <dbReference type="Proteomes" id="UP000030748"/>
    </source>
</evidence>
<dbReference type="Pfam" id="PF03087">
    <property type="entry name" value="BPS1"/>
    <property type="match status" value="1"/>
</dbReference>
<sequence length="354" mass="39131">MSRSQDPHKTFLPFGNPFRMMKAKGSNLSPKLLDLLNTFEETLSARLNKLKPANKKDVLSFSWMKAAIESLCGIHADIKVLITALELPVCDWDDKWIDVYLDNSVKLLDICIAFTSEISRLKQGRLFLQCALHSLTGASSNKFVSARSSLDGWRKHVGSKNPKLENCFSVMESLARTLDLPKIKNSSKGKVLMRAMYGVKAVTLFVCSAFAAALSGSAKSLSDVQVSETYLWGETFADLQTFVNTEIRNSTNGSFAVLKEIEDVVTGVEKLYPVVRDCVGVGPVGDEELMKCTLDLEKSTEKFADGLNLLGKEVDGFFQVVLTGRDALLCNLRVGGDVFDQMRTNHRLDGQAVR</sequence>
<dbReference type="OMA" id="GWRQHIG"/>
<dbReference type="PANTHER" id="PTHR31509">
    <property type="entry name" value="BPS1-LIKE PROTEIN"/>
    <property type="match status" value="1"/>
</dbReference>